<proteinExistence type="inferred from homology"/>
<comment type="subcellular location">
    <subcellularLocation>
        <location evidence="1">Membrane</location>
        <topology evidence="1">Single-pass type II membrane protein</topology>
    </subcellularLocation>
</comment>
<evidence type="ECO:0000313" key="8">
    <source>
        <dbReference type="Proteomes" id="UP000822476"/>
    </source>
</evidence>
<dbReference type="PANTHER" id="PTHR23033">
    <property type="entry name" value="BETA1,3-GALACTOSYLTRANSFERASE"/>
    <property type="match status" value="1"/>
</dbReference>
<keyword evidence="8" id="KW-1185">Reference proteome</keyword>
<evidence type="ECO:0000256" key="4">
    <source>
        <dbReference type="ARBA" id="ARBA00022968"/>
    </source>
</evidence>
<keyword evidence="5" id="KW-1133">Transmembrane helix</keyword>
<evidence type="ECO:0000256" key="2">
    <source>
        <dbReference type="ARBA" id="ARBA00006462"/>
    </source>
</evidence>
<dbReference type="GO" id="GO:0016263">
    <property type="term" value="F:glycoprotein-N-acetylgalactosamine 3-beta-galactosyltransferase activity"/>
    <property type="evidence" value="ECO:0007669"/>
    <property type="project" value="TreeGrafter"/>
</dbReference>
<accession>A0A8S9YNF8</accession>
<sequence length="338" mass="39001">MHRLVDFSHCLIFSQKLNVKPQDVKLFLIGMCIVLVAEILLDITHTSSICSVNDSENLKPQPSYFGTVDMSYAKKLASTIHIYCFILTEPSQFASQHHVQNTWVRRCTRYGFVSPGSDSLLRLLDAKHNVKTYKRKSWNSMRETLRAVYAQKEDILFYLKADYNNYIIMENVRYMLEFEDPDKPFLLGHVHAPGRYGDKISGSAGYVLSRKALQSIVENLDTVKECGMLDRIEDEQISVCAEAAGVEVRDSFDFLGKSRFSNVTIENLLGPYPNNTPRWYPEESDYTLPKYDLHKLPASPLLVSFAGIDQTMMYVLEYLLYHLRPTGITHRWRYQQPQ</sequence>
<dbReference type="GO" id="GO:0016020">
    <property type="term" value="C:membrane"/>
    <property type="evidence" value="ECO:0007669"/>
    <property type="project" value="UniProtKB-SubCell"/>
</dbReference>
<dbReference type="Proteomes" id="UP000822476">
    <property type="component" value="Unassembled WGS sequence"/>
</dbReference>
<gene>
    <name evidence="7" type="ORF">EG68_08801</name>
</gene>
<evidence type="ECO:0000256" key="3">
    <source>
        <dbReference type="ARBA" id="ARBA00022692"/>
    </source>
</evidence>
<reference evidence="7" key="1">
    <citation type="submission" date="2019-07" db="EMBL/GenBank/DDBJ databases">
        <title>Annotation for the trematode Paragonimus miyazaki's.</title>
        <authorList>
            <person name="Choi Y.-J."/>
        </authorList>
    </citation>
    <scope>NUCLEOTIDE SEQUENCE</scope>
    <source>
        <strain evidence="7">Japan</strain>
    </source>
</reference>
<evidence type="ECO:0000256" key="5">
    <source>
        <dbReference type="ARBA" id="ARBA00022989"/>
    </source>
</evidence>
<organism evidence="7 8">
    <name type="scientific">Paragonimus skrjabini miyazakii</name>
    <dbReference type="NCBI Taxonomy" id="59628"/>
    <lineage>
        <taxon>Eukaryota</taxon>
        <taxon>Metazoa</taxon>
        <taxon>Spiralia</taxon>
        <taxon>Lophotrochozoa</taxon>
        <taxon>Platyhelminthes</taxon>
        <taxon>Trematoda</taxon>
        <taxon>Digenea</taxon>
        <taxon>Plagiorchiida</taxon>
        <taxon>Troglotremata</taxon>
        <taxon>Troglotrematidae</taxon>
        <taxon>Paragonimus</taxon>
    </lineage>
</organism>
<evidence type="ECO:0000256" key="6">
    <source>
        <dbReference type="ARBA" id="ARBA00023136"/>
    </source>
</evidence>
<dbReference type="EMBL" id="JTDE01004997">
    <property type="protein sequence ID" value="KAF7252158.1"/>
    <property type="molecule type" value="Genomic_DNA"/>
</dbReference>
<comment type="similarity">
    <text evidence="2">Belongs to the glycosyltransferase 31 family. Beta3-Gal-T subfamily.</text>
</comment>
<dbReference type="AlphaFoldDB" id="A0A8S9YNF8"/>
<dbReference type="OrthoDB" id="6244189at2759"/>
<dbReference type="PANTHER" id="PTHR23033:SF14">
    <property type="entry name" value="GLYCOPROTEIN-N-ACETYLGALACTOSAMINE 3-BETA-GALACTOSYLTRANSFERASE 1-RELATED"/>
    <property type="match status" value="1"/>
</dbReference>
<dbReference type="Gene3D" id="3.90.550.50">
    <property type="match status" value="1"/>
</dbReference>
<keyword evidence="3" id="KW-0812">Transmembrane</keyword>
<name>A0A8S9YNF8_9TREM</name>
<evidence type="ECO:0000313" key="7">
    <source>
        <dbReference type="EMBL" id="KAF7252158.1"/>
    </source>
</evidence>
<keyword evidence="6" id="KW-0472">Membrane</keyword>
<comment type="caution">
    <text evidence="7">The sequence shown here is derived from an EMBL/GenBank/DDBJ whole genome shotgun (WGS) entry which is preliminary data.</text>
</comment>
<keyword evidence="4" id="KW-0735">Signal-anchor</keyword>
<evidence type="ECO:0000256" key="1">
    <source>
        <dbReference type="ARBA" id="ARBA00004606"/>
    </source>
</evidence>
<protein>
    <submittedName>
        <fullName evidence="7">Glycoprotein-N-acetylgalactosamine 3-beta-galactosyltransferase 1</fullName>
    </submittedName>
</protein>
<dbReference type="InterPro" id="IPR026050">
    <property type="entry name" value="C1GALT1/C1GALT1_chp1"/>
</dbReference>